<evidence type="ECO:0000313" key="1">
    <source>
        <dbReference type="EMBL" id="KAK7811519.1"/>
    </source>
</evidence>
<keyword evidence="2" id="KW-1185">Reference proteome</keyword>
<gene>
    <name evidence="1" type="ORF">U0070_006081</name>
</gene>
<evidence type="ECO:0000313" key="2">
    <source>
        <dbReference type="Proteomes" id="UP001488838"/>
    </source>
</evidence>
<dbReference type="Proteomes" id="UP001488838">
    <property type="component" value="Unassembled WGS sequence"/>
</dbReference>
<organism evidence="1 2">
    <name type="scientific">Myodes glareolus</name>
    <name type="common">Bank vole</name>
    <name type="synonym">Clethrionomys glareolus</name>
    <dbReference type="NCBI Taxonomy" id="447135"/>
    <lineage>
        <taxon>Eukaryota</taxon>
        <taxon>Metazoa</taxon>
        <taxon>Chordata</taxon>
        <taxon>Craniata</taxon>
        <taxon>Vertebrata</taxon>
        <taxon>Euteleostomi</taxon>
        <taxon>Mammalia</taxon>
        <taxon>Eutheria</taxon>
        <taxon>Euarchontoglires</taxon>
        <taxon>Glires</taxon>
        <taxon>Rodentia</taxon>
        <taxon>Myomorpha</taxon>
        <taxon>Muroidea</taxon>
        <taxon>Cricetidae</taxon>
        <taxon>Arvicolinae</taxon>
        <taxon>Myodes</taxon>
    </lineage>
</organism>
<accession>A0AAW0IAM7</accession>
<sequence length="55" mass="6174">MHNGPGPRLLLNFLQYTAAPAKQQMNYKMAHSVGNEKPKTKRKFCGQCENKAALL</sequence>
<feature type="non-terminal residue" evidence="1">
    <location>
        <position position="55"/>
    </location>
</feature>
<dbReference type="AlphaFoldDB" id="A0AAW0IAM7"/>
<comment type="caution">
    <text evidence="1">The sequence shown here is derived from an EMBL/GenBank/DDBJ whole genome shotgun (WGS) entry which is preliminary data.</text>
</comment>
<dbReference type="EMBL" id="JBBHLL010000171">
    <property type="protein sequence ID" value="KAK7811519.1"/>
    <property type="molecule type" value="Genomic_DNA"/>
</dbReference>
<name>A0AAW0IAM7_MYOGA</name>
<proteinExistence type="predicted"/>
<protein>
    <submittedName>
        <fullName evidence="1">Uncharacterized protein</fullName>
    </submittedName>
</protein>
<reference evidence="1 2" key="1">
    <citation type="journal article" date="2023" name="bioRxiv">
        <title>Conserved and derived expression patterns and positive selection on dental genes reveal complex evolutionary context of ever-growing rodent molars.</title>
        <authorList>
            <person name="Calamari Z.T."/>
            <person name="Song A."/>
            <person name="Cohen E."/>
            <person name="Akter M."/>
            <person name="Roy R.D."/>
            <person name="Hallikas O."/>
            <person name="Christensen M.M."/>
            <person name="Li P."/>
            <person name="Marangoni P."/>
            <person name="Jernvall J."/>
            <person name="Klein O.D."/>
        </authorList>
    </citation>
    <scope>NUCLEOTIDE SEQUENCE [LARGE SCALE GENOMIC DNA]</scope>
    <source>
        <strain evidence="1">V071</strain>
    </source>
</reference>